<reference evidence="2 3" key="1">
    <citation type="submission" date="2025-04" db="UniProtKB">
        <authorList>
            <consortium name="RefSeq"/>
        </authorList>
    </citation>
    <scope>IDENTIFICATION</scope>
    <source>
        <tissue evidence="2 3">Muscle</tissue>
    </source>
</reference>
<evidence type="ECO:0000313" key="2">
    <source>
        <dbReference type="RefSeq" id="XP_033298518.1"/>
    </source>
</evidence>
<accession>A0A6P8LJP4</accession>
<name>A0A6P8LJP4_9HYME</name>
<evidence type="ECO:0000313" key="1">
    <source>
        <dbReference type="Proteomes" id="UP000515164"/>
    </source>
</evidence>
<dbReference type="KEGG" id="bbif:117204842"/>
<dbReference type="AlphaFoldDB" id="A0A6P8LJP4"/>
<organism evidence="1 3">
    <name type="scientific">Bombus bifarius</name>
    <dbReference type="NCBI Taxonomy" id="103933"/>
    <lineage>
        <taxon>Eukaryota</taxon>
        <taxon>Metazoa</taxon>
        <taxon>Ecdysozoa</taxon>
        <taxon>Arthropoda</taxon>
        <taxon>Hexapoda</taxon>
        <taxon>Insecta</taxon>
        <taxon>Pterygota</taxon>
        <taxon>Neoptera</taxon>
        <taxon>Endopterygota</taxon>
        <taxon>Hymenoptera</taxon>
        <taxon>Apocrita</taxon>
        <taxon>Aculeata</taxon>
        <taxon>Apoidea</taxon>
        <taxon>Anthophila</taxon>
        <taxon>Apidae</taxon>
        <taxon>Bombus</taxon>
        <taxon>Pyrobombus</taxon>
    </lineage>
</organism>
<evidence type="ECO:0000313" key="3">
    <source>
        <dbReference type="RefSeq" id="XP_033298519.1"/>
    </source>
</evidence>
<sequence>MNTSWILTSECAVREHVSHKCRKRRFCSGGLERSLWARFWWPLSGNDDLGNSRWTEDFGARLSGTTDEETWKSSSPAERYCVLNKDDDSRESLCESYSKGLLGSSFSWNQLVRLKQPW</sequence>
<gene>
    <name evidence="2 3" type="primary">LOC117204842</name>
</gene>
<protein>
    <submittedName>
        <fullName evidence="2 3">Uncharacterized protein LOC117204842 isoform X1</fullName>
    </submittedName>
</protein>
<dbReference type="GeneID" id="117204842"/>
<keyword evidence="1" id="KW-1185">Reference proteome</keyword>
<dbReference type="RefSeq" id="XP_033298519.1">
    <property type="nucleotide sequence ID" value="XM_033442628.1"/>
</dbReference>
<dbReference type="RefSeq" id="XP_033298518.1">
    <property type="nucleotide sequence ID" value="XM_033442627.1"/>
</dbReference>
<dbReference type="Proteomes" id="UP000515164">
    <property type="component" value="Unplaced"/>
</dbReference>
<proteinExistence type="predicted"/>